<keyword evidence="1 2" id="KW-0812">Transmembrane</keyword>
<feature type="transmembrane region" description="Helical" evidence="1">
    <location>
        <begin position="39"/>
        <end position="57"/>
    </location>
</feature>
<keyword evidence="1" id="KW-0472">Membrane</keyword>
<dbReference type="GO" id="GO:0005634">
    <property type="term" value="C:nucleus"/>
    <property type="evidence" value="ECO:0007669"/>
    <property type="project" value="TreeGrafter"/>
</dbReference>
<protein>
    <submittedName>
        <fullName evidence="2">Transmembrane protein, putative</fullName>
    </submittedName>
</protein>
<evidence type="ECO:0000313" key="2">
    <source>
        <dbReference type="EMBL" id="EAR86454.1"/>
    </source>
</evidence>
<dbReference type="PANTHER" id="PTHR31398">
    <property type="entry name" value="MEIOTIC NUCLEAR DIVISION PROTEIN 1 HOMOLOG"/>
    <property type="match status" value="1"/>
</dbReference>
<dbReference type="GO" id="GO:0007131">
    <property type="term" value="P:reciprocal meiotic recombination"/>
    <property type="evidence" value="ECO:0007669"/>
    <property type="project" value="TreeGrafter"/>
</dbReference>
<gene>
    <name evidence="2" type="ORF">TTHERM_00031730</name>
</gene>
<reference evidence="3" key="1">
    <citation type="journal article" date="2006" name="PLoS Biol.">
        <title>Macronuclear genome sequence of the ciliate Tetrahymena thermophila, a model eukaryote.</title>
        <authorList>
            <person name="Eisen J.A."/>
            <person name="Coyne R.S."/>
            <person name="Wu M."/>
            <person name="Wu D."/>
            <person name="Thiagarajan M."/>
            <person name="Wortman J.R."/>
            <person name="Badger J.H."/>
            <person name="Ren Q."/>
            <person name="Amedeo P."/>
            <person name="Jones K.M."/>
            <person name="Tallon L.J."/>
            <person name="Delcher A.L."/>
            <person name="Salzberg S.L."/>
            <person name="Silva J.C."/>
            <person name="Haas B.J."/>
            <person name="Majoros W.H."/>
            <person name="Farzad M."/>
            <person name="Carlton J.M."/>
            <person name="Smith R.K. Jr."/>
            <person name="Garg J."/>
            <person name="Pearlman R.E."/>
            <person name="Karrer K.M."/>
            <person name="Sun L."/>
            <person name="Manning G."/>
            <person name="Elde N.C."/>
            <person name="Turkewitz A.P."/>
            <person name="Asai D.J."/>
            <person name="Wilkes D.E."/>
            <person name="Wang Y."/>
            <person name="Cai H."/>
            <person name="Collins K."/>
            <person name="Stewart B.A."/>
            <person name="Lee S.R."/>
            <person name="Wilamowska K."/>
            <person name="Weinberg Z."/>
            <person name="Ruzzo W.L."/>
            <person name="Wloga D."/>
            <person name="Gaertig J."/>
            <person name="Frankel J."/>
            <person name="Tsao C.-C."/>
            <person name="Gorovsky M.A."/>
            <person name="Keeling P.J."/>
            <person name="Waller R.F."/>
            <person name="Patron N.J."/>
            <person name="Cherry J.M."/>
            <person name="Stover N.A."/>
            <person name="Krieger C.J."/>
            <person name="del Toro C."/>
            <person name="Ryder H.F."/>
            <person name="Williamson S.C."/>
            <person name="Barbeau R.A."/>
            <person name="Hamilton E.P."/>
            <person name="Orias E."/>
        </authorList>
    </citation>
    <scope>NUCLEOTIDE SEQUENCE [LARGE SCALE GENOMIC DNA]</scope>
    <source>
        <strain evidence="3">SB210</strain>
    </source>
</reference>
<evidence type="ECO:0000256" key="1">
    <source>
        <dbReference type="SAM" id="Phobius"/>
    </source>
</evidence>
<sequence>MATRFYKSIYKCFLSLEDYDIFGIPISVKLEGKEKHQSFMGFAATLSILIAIFFQLFSDLSFLFQYDISFQENIVQAPGSYVIDPQNFVLALGIQNNQNEFIFDEGLFQISAEYNTQQQILNSTTSYYEDVKQSNQIDLVQCTNLHFQHYNMTSYIGLQGMQKLFCLPLNEQIQLEGQQGANIFKWLTFKVKICDSSTSQNCQEIEEINKQLNGGRLLIYFMNYYLDLNNSKSAFKPNPQYLAYKTSSQAQKDINIQFRKTLIQTDNGIFIPNQMMEEQLIYSQDNYQIQHYIQNNNNYNSNTENIFQIDITLEKNKESLYSRSYTRLITHFSKLGGLFNFLYSIGILLCYPFSNMLFRQKLLNSIFSFQNKEQLEINGLFNNQQLIEQPTPTQKILANTPHASSIDFKISRKNTFNDSQGNSIKQANTFSQHCSGSTVNHYANNMQEDVSTQAQHLKLKIPSIDQVSFQQSTLKKRNSQKKVTIININDFKKNILSKRKTLFKSSDYINQKIISSFFNTTYNQFRVRFTDIFMSYFCKRRAKSQMISYGMQKLDYHLDINTIITKLLELEKLKRLLLDRDQIKLFEFIPKPIIHEEQFDRDTMTGITEHQSFAISNTGILYEDKRNVAQKAKDAEEAYHRITNQNKLSDLPINRKLLQLIDPRISSQFQQNIFTKNYESFTTSNFEINKELSKDSSKDQNSSPNQKLRSNFFSINFNDSIKD</sequence>
<keyword evidence="3" id="KW-1185">Reference proteome</keyword>
<name>Q22MP9_TETTS</name>
<dbReference type="KEGG" id="tet:TTHERM_00031730"/>
<dbReference type="EMBL" id="GG662720">
    <property type="protein sequence ID" value="EAR86454.1"/>
    <property type="molecule type" value="Genomic_DNA"/>
</dbReference>
<proteinExistence type="predicted"/>
<accession>Q22MP9</accession>
<dbReference type="RefSeq" id="XP_976971.1">
    <property type="nucleotide sequence ID" value="XM_971878.1"/>
</dbReference>
<dbReference type="Proteomes" id="UP000009168">
    <property type="component" value="Unassembled WGS sequence"/>
</dbReference>
<evidence type="ECO:0000313" key="3">
    <source>
        <dbReference type="Proteomes" id="UP000009168"/>
    </source>
</evidence>
<organism evidence="2 3">
    <name type="scientific">Tetrahymena thermophila (strain SB210)</name>
    <dbReference type="NCBI Taxonomy" id="312017"/>
    <lineage>
        <taxon>Eukaryota</taxon>
        <taxon>Sar</taxon>
        <taxon>Alveolata</taxon>
        <taxon>Ciliophora</taxon>
        <taxon>Intramacronucleata</taxon>
        <taxon>Oligohymenophorea</taxon>
        <taxon>Hymenostomatida</taxon>
        <taxon>Tetrahymenina</taxon>
        <taxon>Tetrahymenidae</taxon>
        <taxon>Tetrahymena</taxon>
    </lineage>
</organism>
<keyword evidence="1" id="KW-1133">Transmembrane helix</keyword>
<dbReference type="AlphaFoldDB" id="Q22MP9"/>
<dbReference type="PANTHER" id="PTHR31398:SF0">
    <property type="entry name" value="MEIOTIC NUCLEAR DIVISION PROTEIN 1 HOMOLOG"/>
    <property type="match status" value="1"/>
</dbReference>
<dbReference type="HOGENOM" id="CLU_357355_0_0_1"/>
<dbReference type="GeneID" id="7828701"/>
<dbReference type="InParanoid" id="Q22MP9"/>